<dbReference type="EMBL" id="JAEVHI010000002">
    <property type="protein sequence ID" value="KAG5298991.1"/>
    <property type="molecule type" value="Genomic_DNA"/>
</dbReference>
<name>A0A8H7YXP8_AJECA</name>
<evidence type="ECO:0000256" key="1">
    <source>
        <dbReference type="SAM" id="Phobius"/>
    </source>
</evidence>
<reference evidence="2 3" key="1">
    <citation type="submission" date="2021-01" db="EMBL/GenBank/DDBJ databases">
        <title>Chromosome-level genome assembly of a human fungal pathogen reveals clustering of transcriptionally co-regulated genes.</title>
        <authorList>
            <person name="Voorhies M."/>
            <person name="Cohen S."/>
            <person name="Shea T.P."/>
            <person name="Petrus S."/>
            <person name="Munoz J.F."/>
            <person name="Poplawski S."/>
            <person name="Goldman W.E."/>
            <person name="Michael T."/>
            <person name="Cuomo C.A."/>
            <person name="Sil A."/>
            <person name="Beyhan S."/>
        </authorList>
    </citation>
    <scope>NUCLEOTIDE SEQUENCE [LARGE SCALE GENOMIC DNA]</scope>
    <source>
        <strain evidence="2 3">G184AR</strain>
    </source>
</reference>
<comment type="caution">
    <text evidence="2">The sequence shown here is derived from an EMBL/GenBank/DDBJ whole genome shotgun (WGS) entry which is preliminary data.</text>
</comment>
<feature type="transmembrane region" description="Helical" evidence="1">
    <location>
        <begin position="29"/>
        <end position="47"/>
    </location>
</feature>
<proteinExistence type="predicted"/>
<gene>
    <name evidence="2" type="ORF">I7I52_09142</name>
</gene>
<dbReference type="Proteomes" id="UP000670092">
    <property type="component" value="Unassembled WGS sequence"/>
</dbReference>
<accession>A0A8H7YXP8</accession>
<sequence>MAAQYPINIYENKHHHLAAHLADSLAANLSIYLLTFLIEWYLPMVYIDGDISMIYLDDG</sequence>
<protein>
    <submittedName>
        <fullName evidence="2">Uncharacterized protein</fullName>
    </submittedName>
</protein>
<dbReference type="VEuPathDB" id="FungiDB:I7I52_09142"/>
<dbReference type="AlphaFoldDB" id="A0A8H7YXP8"/>
<keyword evidence="1" id="KW-0472">Membrane</keyword>
<keyword evidence="1" id="KW-1133">Transmembrane helix</keyword>
<keyword evidence="1" id="KW-0812">Transmembrane</keyword>
<evidence type="ECO:0000313" key="3">
    <source>
        <dbReference type="Proteomes" id="UP000670092"/>
    </source>
</evidence>
<evidence type="ECO:0000313" key="2">
    <source>
        <dbReference type="EMBL" id="KAG5298991.1"/>
    </source>
</evidence>
<organism evidence="2 3">
    <name type="scientific">Ajellomyces capsulatus</name>
    <name type="common">Darling's disease fungus</name>
    <name type="synonym">Histoplasma capsulatum</name>
    <dbReference type="NCBI Taxonomy" id="5037"/>
    <lineage>
        <taxon>Eukaryota</taxon>
        <taxon>Fungi</taxon>
        <taxon>Dikarya</taxon>
        <taxon>Ascomycota</taxon>
        <taxon>Pezizomycotina</taxon>
        <taxon>Eurotiomycetes</taxon>
        <taxon>Eurotiomycetidae</taxon>
        <taxon>Onygenales</taxon>
        <taxon>Ajellomycetaceae</taxon>
        <taxon>Histoplasma</taxon>
    </lineage>
</organism>